<name>A0A1I8HTI7_9PLAT</name>
<dbReference type="PROSITE" id="PS50011">
    <property type="entry name" value="PROTEIN_KINASE_DOM"/>
    <property type="match status" value="1"/>
</dbReference>
<keyword evidence="1" id="KW-0808">Transferase</keyword>
<dbReference type="InterPro" id="IPR000719">
    <property type="entry name" value="Prot_kinase_dom"/>
</dbReference>
<dbReference type="PROSITE" id="PS00108">
    <property type="entry name" value="PROTEIN_KINASE_ST"/>
    <property type="match status" value="1"/>
</dbReference>
<keyword evidence="3" id="KW-0418">Kinase</keyword>
<dbReference type="InterPro" id="IPR011009">
    <property type="entry name" value="Kinase-like_dom_sf"/>
</dbReference>
<protein>
    <submittedName>
        <fullName evidence="8">Protein kinase domain-containing protein</fullName>
    </submittedName>
</protein>
<reference evidence="8" key="1">
    <citation type="submission" date="2016-11" db="UniProtKB">
        <authorList>
            <consortium name="WormBaseParasite"/>
        </authorList>
    </citation>
    <scope>IDENTIFICATION</scope>
</reference>
<feature type="region of interest" description="Disordered" evidence="5">
    <location>
        <begin position="978"/>
        <end position="1002"/>
    </location>
</feature>
<evidence type="ECO:0000313" key="7">
    <source>
        <dbReference type="Proteomes" id="UP000095280"/>
    </source>
</evidence>
<dbReference type="SUPFAM" id="SSF56112">
    <property type="entry name" value="Protein kinase-like (PK-like)"/>
    <property type="match status" value="1"/>
</dbReference>
<keyword evidence="2" id="KW-0547">Nucleotide-binding</keyword>
<evidence type="ECO:0000256" key="5">
    <source>
        <dbReference type="SAM" id="MobiDB-lite"/>
    </source>
</evidence>
<evidence type="ECO:0000313" key="8">
    <source>
        <dbReference type="WBParaSite" id="maker-uti_cns_0007851-snap-gene-0.8-mRNA-1"/>
    </source>
</evidence>
<feature type="domain" description="Protein kinase" evidence="6">
    <location>
        <begin position="1669"/>
        <end position="2003"/>
    </location>
</feature>
<feature type="region of interest" description="Disordered" evidence="5">
    <location>
        <begin position="586"/>
        <end position="687"/>
    </location>
</feature>
<dbReference type="WBParaSite" id="maker-uti_cns_0007851-snap-gene-0.8-mRNA-1">
    <property type="protein sequence ID" value="maker-uti_cns_0007851-snap-gene-0.8-mRNA-1"/>
    <property type="gene ID" value="maker-uti_cns_0007851-snap-gene-0.8"/>
</dbReference>
<feature type="region of interest" description="Disordered" evidence="5">
    <location>
        <begin position="2240"/>
        <end position="2356"/>
    </location>
</feature>
<dbReference type="Pfam" id="PF00069">
    <property type="entry name" value="Pkinase"/>
    <property type="match status" value="1"/>
</dbReference>
<feature type="compositionally biased region" description="Low complexity" evidence="5">
    <location>
        <begin position="1469"/>
        <end position="1481"/>
    </location>
</feature>
<evidence type="ECO:0000256" key="1">
    <source>
        <dbReference type="ARBA" id="ARBA00022679"/>
    </source>
</evidence>
<organism evidence="7 8">
    <name type="scientific">Macrostomum lignano</name>
    <dbReference type="NCBI Taxonomy" id="282301"/>
    <lineage>
        <taxon>Eukaryota</taxon>
        <taxon>Metazoa</taxon>
        <taxon>Spiralia</taxon>
        <taxon>Lophotrochozoa</taxon>
        <taxon>Platyhelminthes</taxon>
        <taxon>Rhabditophora</taxon>
        <taxon>Macrostomorpha</taxon>
        <taxon>Macrostomida</taxon>
        <taxon>Macrostomidae</taxon>
        <taxon>Macrostomum</taxon>
    </lineage>
</organism>
<dbReference type="GO" id="GO:0004674">
    <property type="term" value="F:protein serine/threonine kinase activity"/>
    <property type="evidence" value="ECO:0007669"/>
    <property type="project" value="TreeGrafter"/>
</dbReference>
<dbReference type="InterPro" id="IPR014721">
    <property type="entry name" value="Ribsml_uS5_D2-typ_fold_subgr"/>
</dbReference>
<evidence type="ECO:0000256" key="4">
    <source>
        <dbReference type="ARBA" id="ARBA00022840"/>
    </source>
</evidence>
<dbReference type="InterPro" id="IPR051681">
    <property type="entry name" value="Ser/Thr_Kinases-Pseudokinases"/>
</dbReference>
<dbReference type="PANTHER" id="PTHR44329">
    <property type="entry name" value="SERINE/THREONINE-PROTEIN KINASE TNNI3K-RELATED"/>
    <property type="match status" value="1"/>
</dbReference>
<dbReference type="SMART" id="SM00220">
    <property type="entry name" value="S_TKc"/>
    <property type="match status" value="1"/>
</dbReference>
<feature type="compositionally biased region" description="Basic and acidic residues" evidence="5">
    <location>
        <begin position="984"/>
        <end position="997"/>
    </location>
</feature>
<dbReference type="Gene3D" id="3.30.200.20">
    <property type="entry name" value="Phosphorylase Kinase, domain 1"/>
    <property type="match status" value="1"/>
</dbReference>
<keyword evidence="7" id="KW-1185">Reference proteome</keyword>
<evidence type="ECO:0000256" key="3">
    <source>
        <dbReference type="ARBA" id="ARBA00022777"/>
    </source>
</evidence>
<keyword evidence="4" id="KW-0067">ATP-binding</keyword>
<dbReference type="Proteomes" id="UP000095280">
    <property type="component" value="Unplaced"/>
</dbReference>
<dbReference type="PANTHER" id="PTHR44329:SF288">
    <property type="entry name" value="MITOGEN-ACTIVATED PROTEIN KINASE KINASE KINASE 20"/>
    <property type="match status" value="1"/>
</dbReference>
<dbReference type="InterPro" id="IPR008271">
    <property type="entry name" value="Ser/Thr_kinase_AS"/>
</dbReference>
<accession>A0A1I8HTI7</accession>
<evidence type="ECO:0000259" key="6">
    <source>
        <dbReference type="PROSITE" id="PS50011"/>
    </source>
</evidence>
<dbReference type="Gene3D" id="1.10.510.10">
    <property type="entry name" value="Transferase(Phosphotransferase) domain 1"/>
    <property type="match status" value="1"/>
</dbReference>
<evidence type="ECO:0000256" key="2">
    <source>
        <dbReference type="ARBA" id="ARBA00022741"/>
    </source>
</evidence>
<dbReference type="Gene3D" id="3.30.230.10">
    <property type="match status" value="1"/>
</dbReference>
<proteinExistence type="predicted"/>
<feature type="region of interest" description="Disordered" evidence="5">
    <location>
        <begin position="1437"/>
        <end position="1481"/>
    </location>
</feature>
<sequence length="2380" mass="254790">MPRKCSVFPCSSNYNSEAVRTRTFAFPRDPQERERWRKALPNILQDRQAEKRGVLSDARCGDIDEMDAFQLLDFLPAWESFRAEVKNSDVVSRHALNTAILNEDVYLFTLDKDGDLSVRIFVSPNFLIRAFKLHTPISVRDLLGFQPTLKRWSQLDAVVVRCKNSDANPQREVEAFVEKALACREAEQVYANVPCGIMDQLVSVMATPQRITCCAATRRRCRSEVPHVVVLISNSIVRHNLYELKFIEESDEAIADSLRHRDRRDIQQDIRRDVFEGKPAHTKEVRRPPLPLRVPPLGLAGLRRELVVHRLLAELVRVGLGCEPPAQPVHVHPADRPAAEGAADAHRVAALLKHRPARLPVGRQLRVPHLDTEQHLGTLRKLRQVRRLLVVSRLLLLPSGYQVLFDELTDPGQPLLQLFRPRPVRGLLQRVGHFLRSEVAADALVKVSEELAPQRLRNHGHLPRSRSVIEGATEKAVLNPQLPPDAAEVSQAAVGPSWRSRAVVLQCIDDQLELRIYPLRLPHLSISLNSCTRARMSGSFTTGRSTFSLLKSGTSFFSRSFSWLSASRWLTPSIAHELLGGASARSLKSRQMLPATSVEGPDGRPDGQDGAGSITARSPMDTSVEDPDGRPGGQDGAGSITARSPMDTSVEGPDGHPGGQDGEGSITARSPMDTSVEGPDGRPDGRDGAGSIVLNLVHFLADMCDQTKYRKIHGPFLLSPLVSSEVINITGVQNVNNCMMLCRMKGCSVIVAMTTTSTVCRLLILKGLSLSNTILDSPSAVGSEAGSQVLVNADINATLAAMIKNSSVKLLNSSTGQIGSVQLVNITLTGCYRIEVAGARGGDNLYKSTISGKGSWVAGSFNLTAGTQLTIVVGQAGGMVSESSATKDCGGGGGGGSFVYRTADGQLLIAAGGGGGAGRGFNGKGNNFYGTFGDASVNGSHSVGHINKIGLGGVNGHAGYNEPWRTGDKVTHGGCGAGWLGRADNPRRNSSDGERGGSRANGWVGGRAGDGCIGDGGFGGGGGGGGMQLDGSKNGAGGGGGGFSGGGAGMGGKQAGGGGGSFCGGSGCTAVSGGNSESHQGFAVLRLCSGAKYQKIEGPFHLTRAVSTEVTNITGLPSVLDCVIHCQLHGCILAVVMTTKSVCQLIKVTGVSVKHLNFETSSAVGSEVESQVFVSSEVNATLAAVISNATTIKLRNSSSGRVGSIQQVNITLTGCYRIEVAGARGGDHIASSKLGGNGSWVAGSFNLTAGTQLSIVVGQAGGSIELDGEGKRRCSCGGGGGSFVYRTVDSQLLIAAGGGGGANRKIDGQAEVNGSDSISEKGLFIGLGGVNGQPGYNEPWRTTYGATHGGCGAGWLGSAVNPRRNSSDGERGGGLANGWAGGRAGDGCTGYGGFGGGGGGGGIEMDGSKNGASGGGGGFSGGGAGVKADNAGGGGGSFCGGSGQQRRNCRDSERGGSLTDNWARGRAGDGYTTATADSAASSAELTLRLGRGESKPIRGAPQLLAGKLPADNCQPENCQPTIASRQLPADNCQSTTASRKMPADNCQPRKLPAGKLPAGKLPADNCQSTIASRQLPADNRLAVVGWQLSAGNCRLSCRLAVFRLAVFSAGNCRLAFFGWQLSLAVFRLAVGLAVVDWQFSGWQLSAGSFPAGSWGGPAVEDPTSSNKGLNRCVSIENSETGRSLMARSNHRIYKKELQEDFSLEGDTIALLSKGDFVAMKQYCGSSSKKDMKELCQKEYELLSKCNHKNIVTVLDCTLEVDENNPESWPVIFMELGECSLQFALTAKRKSKSEFTYPTGDGGYTWDHCINWLRQVAEAMAYLHNNGIVHRDLKSSNVLLFEGKRLCKVCDFDMSRYYDPDGMSVDIGTWRWMAPEVRNWRNGDKKLRYDFKADCYSFGILICESIYRQRPFDSYEERLFQRLEIPSTPDLELDLPEAFGAMTLSRPTSNEDWKVVLDRSKSVFPLTDNLWRLVENLLSWSPDQRHDANLIESKLAIESPRPALQGSSESTPDGADLPQLIDTEAEADAEEPTPTDTGLPGNRVCPQIPSVRRVVKLLYSVSTDGSSELTDEEKCRIEEVLKLHADNVSSFLLEEEEPRQVSDSDTGIEESLANLRTNFRFTEVGQLELEISGANPQTCRTLAGCCRKESFMNWMATSAKLLNRFVLFDEAQANEILAQMPVGLAVEAGAGDCGQLALPGQPADQSGVPKLAKRIVWAAGGRRRLRQARDVHDLRRRVAVTKSQVDKESSGQRVKWTKSQVDKESSGQRVKWTKSQVDKESSGQRVKWTKSQVDKESSGQRVKWTKSQVDKESSGQRVKWTKSQVDKESSGQRVKWTKSQVDKESSGQRVKWTKSQVDRVKWTKSQVDKESTGQRFTVNLQ</sequence>
<dbReference type="GO" id="GO:0005524">
    <property type="term" value="F:ATP binding"/>
    <property type="evidence" value="ECO:0007669"/>
    <property type="project" value="UniProtKB-KW"/>
</dbReference>